<comment type="caution">
    <text evidence="2">The sequence shown here is derived from an EMBL/GenBank/DDBJ whole genome shotgun (WGS) entry which is preliminary data.</text>
</comment>
<accession>A0A918N709</accession>
<feature type="signal peptide" evidence="1">
    <location>
        <begin position="1"/>
        <end position="20"/>
    </location>
</feature>
<proteinExistence type="predicted"/>
<feature type="chain" id="PRO_5037550897" evidence="1">
    <location>
        <begin position="21"/>
        <end position="151"/>
    </location>
</feature>
<dbReference type="AlphaFoldDB" id="A0A918N709"/>
<sequence>MKNVALVAVFLLFPALDALAETSGSSADSGRAFFSALECTVLAAKIGRSEEQKRLFEFGYKEGKKFIDSVRSGEISEEDLSSKVPVGVLWHMQGPTTDFILGRIYESAAENVLEGVYGSANEVLSTEEQNRIAENKFSTKNCELIGQSANQ</sequence>
<keyword evidence="3" id="KW-1185">Reference proteome</keyword>
<reference evidence="2" key="1">
    <citation type="journal article" date="2014" name="Int. J. Syst. Evol. Microbiol.">
        <title>Complete genome sequence of Corynebacterium casei LMG S-19264T (=DSM 44701T), isolated from a smear-ripened cheese.</title>
        <authorList>
            <consortium name="US DOE Joint Genome Institute (JGI-PGF)"/>
            <person name="Walter F."/>
            <person name="Albersmeier A."/>
            <person name="Kalinowski J."/>
            <person name="Ruckert C."/>
        </authorList>
    </citation>
    <scope>NUCLEOTIDE SEQUENCE</scope>
    <source>
        <strain evidence="2">KCTC 22169</strain>
    </source>
</reference>
<evidence type="ECO:0000256" key="1">
    <source>
        <dbReference type="SAM" id="SignalP"/>
    </source>
</evidence>
<organism evidence="2 3">
    <name type="scientific">Saccharospirillum salsuginis</name>
    <dbReference type="NCBI Taxonomy" id="418750"/>
    <lineage>
        <taxon>Bacteria</taxon>
        <taxon>Pseudomonadati</taxon>
        <taxon>Pseudomonadota</taxon>
        <taxon>Gammaproteobacteria</taxon>
        <taxon>Oceanospirillales</taxon>
        <taxon>Saccharospirillaceae</taxon>
        <taxon>Saccharospirillum</taxon>
    </lineage>
</organism>
<name>A0A918N709_9GAMM</name>
<dbReference type="Proteomes" id="UP000626148">
    <property type="component" value="Unassembled WGS sequence"/>
</dbReference>
<dbReference type="EMBL" id="BMXR01000002">
    <property type="protein sequence ID" value="GGX42588.1"/>
    <property type="molecule type" value="Genomic_DNA"/>
</dbReference>
<dbReference type="RefSeq" id="WP_189607061.1">
    <property type="nucleotide sequence ID" value="NZ_BMXR01000002.1"/>
</dbReference>
<protein>
    <submittedName>
        <fullName evidence="2">Uncharacterized protein</fullName>
    </submittedName>
</protein>
<evidence type="ECO:0000313" key="3">
    <source>
        <dbReference type="Proteomes" id="UP000626148"/>
    </source>
</evidence>
<keyword evidence="1" id="KW-0732">Signal</keyword>
<gene>
    <name evidence="2" type="ORF">GCM10007392_06440</name>
</gene>
<reference evidence="2" key="2">
    <citation type="submission" date="2020-09" db="EMBL/GenBank/DDBJ databases">
        <authorList>
            <person name="Sun Q."/>
            <person name="Kim S."/>
        </authorList>
    </citation>
    <scope>NUCLEOTIDE SEQUENCE</scope>
    <source>
        <strain evidence="2">KCTC 22169</strain>
    </source>
</reference>
<evidence type="ECO:0000313" key="2">
    <source>
        <dbReference type="EMBL" id="GGX42588.1"/>
    </source>
</evidence>